<dbReference type="PROSITE" id="PS50011">
    <property type="entry name" value="PROTEIN_KINASE_DOM"/>
    <property type="match status" value="1"/>
</dbReference>
<dbReference type="InterPro" id="IPR013098">
    <property type="entry name" value="Ig_I-set"/>
</dbReference>
<feature type="domain" description="Protein kinase" evidence="14">
    <location>
        <begin position="4484"/>
        <end position="4739"/>
    </location>
</feature>
<dbReference type="GO" id="GO:0005634">
    <property type="term" value="C:nucleus"/>
    <property type="evidence" value="ECO:0007669"/>
    <property type="project" value="UniProtKB-SubCell"/>
</dbReference>
<feature type="binding site" evidence="12">
    <location>
        <position position="4513"/>
    </location>
    <ligand>
        <name>ATP</name>
        <dbReference type="ChEBI" id="CHEBI:30616"/>
    </ligand>
</feature>
<dbReference type="InterPro" id="IPR008271">
    <property type="entry name" value="Ser/Thr_kinase_AS"/>
</dbReference>
<feature type="compositionally biased region" description="Low complexity" evidence="13">
    <location>
        <begin position="5072"/>
        <end position="5103"/>
    </location>
</feature>
<dbReference type="GO" id="GO:0007525">
    <property type="term" value="P:somatic muscle development"/>
    <property type="evidence" value="ECO:0007669"/>
    <property type="project" value="UniProtKB-ARBA"/>
</dbReference>
<keyword evidence="8" id="KW-0175">Coiled coil</keyword>
<feature type="domain" description="Fibronectin type-III" evidence="16">
    <location>
        <begin position="1009"/>
        <end position="1102"/>
    </location>
</feature>
<evidence type="ECO:0000259" key="15">
    <source>
        <dbReference type="PROSITE" id="PS50835"/>
    </source>
</evidence>
<evidence type="ECO:0000313" key="17">
    <source>
        <dbReference type="EMBL" id="KAF0299367.1"/>
    </source>
</evidence>
<proteinExistence type="inferred from homology"/>
<dbReference type="GO" id="GO:0050793">
    <property type="term" value="P:regulation of developmental process"/>
    <property type="evidence" value="ECO:0007669"/>
    <property type="project" value="UniProtKB-ARBA"/>
</dbReference>
<dbReference type="SUPFAM" id="SSF49265">
    <property type="entry name" value="Fibronectin type III"/>
    <property type="match status" value="16"/>
</dbReference>
<feature type="region of interest" description="Disordered" evidence="13">
    <location>
        <begin position="890"/>
        <end position="910"/>
    </location>
</feature>
<evidence type="ECO:0000256" key="12">
    <source>
        <dbReference type="PROSITE-ProRule" id="PRU10141"/>
    </source>
</evidence>
<feature type="domain" description="Ig-like" evidence="15">
    <location>
        <begin position="2030"/>
        <end position="2158"/>
    </location>
</feature>
<dbReference type="FunFam" id="3.30.200.20:FF:000249">
    <property type="entry name" value="twitchin isoform X2"/>
    <property type="match status" value="1"/>
</dbReference>
<dbReference type="FunFam" id="2.60.40.10:FF:000003">
    <property type="entry name" value="Titin isoform E"/>
    <property type="match status" value="2"/>
</dbReference>
<protein>
    <submittedName>
        <fullName evidence="17">Twitchin</fullName>
    </submittedName>
</protein>
<feature type="domain" description="Fibronectin type-III" evidence="16">
    <location>
        <begin position="205"/>
        <end position="304"/>
    </location>
</feature>
<dbReference type="FunFam" id="2.60.40.10:FF:000032">
    <property type="entry name" value="palladin isoform X1"/>
    <property type="match status" value="1"/>
</dbReference>
<dbReference type="PROSITE" id="PS00108">
    <property type="entry name" value="PROTEIN_KINASE_ST"/>
    <property type="match status" value="1"/>
</dbReference>
<feature type="domain" description="Ig-like" evidence="15">
    <location>
        <begin position="5250"/>
        <end position="5338"/>
    </location>
</feature>
<organism evidence="17 18">
    <name type="scientific">Amphibalanus amphitrite</name>
    <name type="common">Striped barnacle</name>
    <name type="synonym">Balanus amphitrite</name>
    <dbReference type="NCBI Taxonomy" id="1232801"/>
    <lineage>
        <taxon>Eukaryota</taxon>
        <taxon>Metazoa</taxon>
        <taxon>Ecdysozoa</taxon>
        <taxon>Arthropoda</taxon>
        <taxon>Crustacea</taxon>
        <taxon>Multicrustacea</taxon>
        <taxon>Cirripedia</taxon>
        <taxon>Thoracica</taxon>
        <taxon>Thoracicalcarea</taxon>
        <taxon>Balanomorpha</taxon>
        <taxon>Balanoidea</taxon>
        <taxon>Balanidae</taxon>
        <taxon>Amphibalaninae</taxon>
        <taxon>Amphibalanus</taxon>
    </lineage>
</organism>
<dbReference type="FunFam" id="2.60.40.10:FF:000056">
    <property type="entry name" value="twitchin isoform X4"/>
    <property type="match status" value="14"/>
</dbReference>
<dbReference type="FunFam" id="2.60.40.10:FF:000831">
    <property type="entry name" value="Uncharacterized protein, isoform F"/>
    <property type="match status" value="1"/>
</dbReference>
<dbReference type="Pfam" id="PF07679">
    <property type="entry name" value="I-set"/>
    <property type="match status" value="20"/>
</dbReference>
<feature type="domain" description="Ig-like" evidence="15">
    <location>
        <begin position="3337"/>
        <end position="3427"/>
    </location>
</feature>
<dbReference type="FunFam" id="2.60.40.10:FF:000345">
    <property type="entry name" value="Muscle M-line assembly protein unc-89"/>
    <property type="match status" value="1"/>
</dbReference>
<dbReference type="PANTHER" id="PTHR14340:SF9">
    <property type="entry name" value="FIBRONECTIN TYPE-III DOMAIN-CONTAINING PROTEIN"/>
    <property type="match status" value="1"/>
</dbReference>
<evidence type="ECO:0000313" key="18">
    <source>
        <dbReference type="Proteomes" id="UP000440578"/>
    </source>
</evidence>
<keyword evidence="11" id="KW-0393">Immunoglobulin domain</keyword>
<feature type="domain" description="Fibronectin type-III" evidence="16">
    <location>
        <begin position="1281"/>
        <end position="1374"/>
    </location>
</feature>
<dbReference type="PROSITE" id="PS00107">
    <property type="entry name" value="PROTEIN_KINASE_ATP"/>
    <property type="match status" value="1"/>
</dbReference>
<feature type="domain" description="Fibronectin type-III" evidence="16">
    <location>
        <begin position="2165"/>
        <end position="2259"/>
    </location>
</feature>
<dbReference type="FunFam" id="2.60.40.10:FF:000504">
    <property type="entry name" value="Bent, isoform J"/>
    <property type="match status" value="1"/>
</dbReference>
<feature type="domain" description="Fibronectin type-III" evidence="16">
    <location>
        <begin position="4028"/>
        <end position="4123"/>
    </location>
</feature>
<dbReference type="SMART" id="SM00409">
    <property type="entry name" value="IG"/>
    <property type="match status" value="20"/>
</dbReference>
<evidence type="ECO:0000256" key="6">
    <source>
        <dbReference type="ARBA" id="ARBA00022741"/>
    </source>
</evidence>
<feature type="domain" description="Ig-like" evidence="15">
    <location>
        <begin position="1478"/>
        <end position="1567"/>
    </location>
</feature>
<feature type="domain" description="Fibronectin type-III" evidence="16">
    <location>
        <begin position="1676"/>
        <end position="1770"/>
    </location>
</feature>
<dbReference type="PROSITE" id="PS50835">
    <property type="entry name" value="IG_LIKE"/>
    <property type="match status" value="18"/>
</dbReference>
<dbReference type="InterPro" id="IPR013783">
    <property type="entry name" value="Ig-like_fold"/>
</dbReference>
<dbReference type="SUPFAM" id="SSF48726">
    <property type="entry name" value="Immunoglobulin"/>
    <property type="match status" value="20"/>
</dbReference>
<dbReference type="InterPro" id="IPR003599">
    <property type="entry name" value="Ig_sub"/>
</dbReference>
<dbReference type="Pfam" id="PF00069">
    <property type="entry name" value="Pkinase"/>
    <property type="match status" value="1"/>
</dbReference>
<evidence type="ECO:0000256" key="5">
    <source>
        <dbReference type="ARBA" id="ARBA00022737"/>
    </source>
</evidence>
<dbReference type="FunFam" id="2.60.40.10:FF:000127">
    <property type="entry name" value="titin isoform X1"/>
    <property type="match status" value="5"/>
</dbReference>
<feature type="domain" description="Fibronectin type-III" evidence="16">
    <location>
        <begin position="405"/>
        <end position="498"/>
    </location>
</feature>
<feature type="domain" description="Fibronectin type-III" evidence="16">
    <location>
        <begin position="700"/>
        <end position="793"/>
    </location>
</feature>
<feature type="domain" description="Ig-like" evidence="15">
    <location>
        <begin position="4807"/>
        <end position="4895"/>
    </location>
</feature>
<evidence type="ECO:0000256" key="11">
    <source>
        <dbReference type="ARBA" id="ARBA00023319"/>
    </source>
</evidence>
<keyword evidence="18" id="KW-1185">Reference proteome</keyword>
<dbReference type="PANTHER" id="PTHR14340">
    <property type="entry name" value="MICROFIBRIL-ASSOCIATED GLYCOPROTEIN 3"/>
    <property type="match status" value="1"/>
</dbReference>
<feature type="domain" description="Ig-like" evidence="15">
    <location>
        <begin position="3043"/>
        <end position="3132"/>
    </location>
</feature>
<dbReference type="GO" id="GO:0045214">
    <property type="term" value="P:sarcomere organization"/>
    <property type="evidence" value="ECO:0007669"/>
    <property type="project" value="UniProtKB-ARBA"/>
</dbReference>
<dbReference type="FunFam" id="2.60.40.10:FF:000031">
    <property type="entry name" value="Myosin-binding protein C, slow type"/>
    <property type="match status" value="3"/>
</dbReference>
<dbReference type="InterPro" id="IPR017441">
    <property type="entry name" value="Protein_kinase_ATP_BS"/>
</dbReference>
<keyword evidence="9" id="KW-1015">Disulfide bond</keyword>
<feature type="domain" description="Fibronectin type-III" evidence="16">
    <location>
        <begin position="3239"/>
        <end position="3335"/>
    </location>
</feature>
<dbReference type="FunFam" id="2.60.40.10:FF:000097">
    <property type="entry name" value="Bent, isoform F"/>
    <property type="match status" value="1"/>
</dbReference>
<feature type="region of interest" description="Disordered" evidence="13">
    <location>
        <begin position="3317"/>
        <end position="3337"/>
    </location>
</feature>
<gene>
    <name evidence="17" type="primary">unc-22_7</name>
    <name evidence="17" type="ORF">FJT64_027863</name>
</gene>
<feature type="domain" description="Ig-like" evidence="15">
    <location>
        <begin position="912"/>
        <end position="1001"/>
    </location>
</feature>
<evidence type="ECO:0000256" key="10">
    <source>
        <dbReference type="ARBA" id="ARBA00023242"/>
    </source>
</evidence>
<reference evidence="17 18" key="1">
    <citation type="submission" date="2019-07" db="EMBL/GenBank/DDBJ databases">
        <title>Draft genome assembly of a fouling barnacle, Amphibalanus amphitrite (Darwin, 1854): The first reference genome for Thecostraca.</title>
        <authorList>
            <person name="Kim W."/>
        </authorList>
    </citation>
    <scope>NUCLEOTIDE SEQUENCE [LARGE SCALE GENOMIC DNA]</scope>
    <source>
        <strain evidence="17">SNU_AA5</strain>
        <tissue evidence="17">Soma without cirri and trophi</tissue>
    </source>
</reference>
<feature type="domain" description="Fibronectin type-III" evidence="16">
    <location>
        <begin position="3636"/>
        <end position="3731"/>
    </location>
</feature>
<dbReference type="GO" id="GO:0031672">
    <property type="term" value="C:A band"/>
    <property type="evidence" value="ECO:0007669"/>
    <property type="project" value="UniProtKB-ARBA"/>
</dbReference>
<dbReference type="SMART" id="SM00060">
    <property type="entry name" value="FN3"/>
    <property type="match status" value="29"/>
</dbReference>
<feature type="domain" description="Ig-like" evidence="15">
    <location>
        <begin position="5143"/>
        <end position="5232"/>
    </location>
</feature>
<keyword evidence="6 12" id="KW-0547">Nucleotide-binding</keyword>
<feature type="domain" description="Ig-like" evidence="15">
    <location>
        <begin position="4222"/>
        <end position="4315"/>
    </location>
</feature>
<evidence type="ECO:0000259" key="14">
    <source>
        <dbReference type="PROSITE" id="PS50011"/>
    </source>
</evidence>
<dbReference type="SMART" id="SM00408">
    <property type="entry name" value="IGc2"/>
    <property type="match status" value="16"/>
</dbReference>
<dbReference type="FunFam" id="2.60.40.10:FF:002083">
    <property type="entry name" value="Protein CBR-UNC-22"/>
    <property type="match status" value="2"/>
</dbReference>
<feature type="domain" description="Fibronectin type-III" evidence="16">
    <location>
        <begin position="504"/>
        <end position="599"/>
    </location>
</feature>
<keyword evidence="10" id="KW-0539">Nucleus</keyword>
<dbReference type="PROSITE" id="PS50853">
    <property type="entry name" value="FN3"/>
    <property type="match status" value="29"/>
</dbReference>
<feature type="region of interest" description="Disordered" evidence="13">
    <location>
        <begin position="1956"/>
        <end position="1993"/>
    </location>
</feature>
<feature type="domain" description="Fibronectin type-III" evidence="16">
    <location>
        <begin position="1108"/>
        <end position="1203"/>
    </location>
</feature>
<dbReference type="GO" id="GO:0005524">
    <property type="term" value="F:ATP binding"/>
    <property type="evidence" value="ECO:0007669"/>
    <property type="project" value="UniProtKB-UniRule"/>
</dbReference>
<feature type="domain" description="Fibronectin type-III" evidence="16">
    <location>
        <begin position="799"/>
        <end position="908"/>
    </location>
</feature>
<evidence type="ECO:0000256" key="4">
    <source>
        <dbReference type="ARBA" id="ARBA00022490"/>
    </source>
</evidence>
<dbReference type="Gene3D" id="3.30.200.20">
    <property type="entry name" value="Phosphorylase Kinase, domain 1"/>
    <property type="match status" value="1"/>
</dbReference>
<feature type="domain" description="Fibronectin type-III" evidence="16">
    <location>
        <begin position="1380"/>
        <end position="1474"/>
    </location>
</feature>
<dbReference type="GO" id="GO:0031674">
    <property type="term" value="C:I band"/>
    <property type="evidence" value="ECO:0007669"/>
    <property type="project" value="UniProtKB-SubCell"/>
</dbReference>
<feature type="region of interest" description="Disordered" evidence="13">
    <location>
        <begin position="4008"/>
        <end position="4037"/>
    </location>
</feature>
<name>A0A6A4VTF1_AMPAM</name>
<feature type="domain" description="Ig-like" evidence="15">
    <location>
        <begin position="1207"/>
        <end position="1296"/>
    </location>
</feature>
<dbReference type="SMART" id="SM00220">
    <property type="entry name" value="S_TKc"/>
    <property type="match status" value="1"/>
</dbReference>
<dbReference type="InterPro" id="IPR036116">
    <property type="entry name" value="FN3_sf"/>
</dbReference>
<dbReference type="InterPro" id="IPR000719">
    <property type="entry name" value="Prot_kinase_dom"/>
</dbReference>
<feature type="compositionally biased region" description="Basic and acidic residues" evidence="13">
    <location>
        <begin position="1665"/>
        <end position="1675"/>
    </location>
</feature>
<feature type="domain" description="Ig-like" evidence="15">
    <location>
        <begin position="12"/>
        <end position="101"/>
    </location>
</feature>
<feature type="domain" description="Fibronectin type-III" evidence="16">
    <location>
        <begin position="1575"/>
        <end position="1670"/>
    </location>
</feature>
<dbReference type="OrthoDB" id="504170at2759"/>
<evidence type="ECO:0000256" key="9">
    <source>
        <dbReference type="ARBA" id="ARBA00023157"/>
    </source>
</evidence>
<feature type="domain" description="Fibronectin type-III" evidence="16">
    <location>
        <begin position="3535"/>
        <end position="3630"/>
    </location>
</feature>
<dbReference type="FunFam" id="1.10.510.10:FF:000321">
    <property type="entry name" value="Bent, isoform C"/>
    <property type="match status" value="1"/>
</dbReference>
<feature type="domain" description="Fibronectin type-III" evidence="16">
    <location>
        <begin position="3139"/>
        <end position="3233"/>
    </location>
</feature>
<feature type="domain" description="Fibronectin type-III" evidence="16">
    <location>
        <begin position="1871"/>
        <end position="1965"/>
    </location>
</feature>
<dbReference type="InterPro" id="IPR003961">
    <property type="entry name" value="FN3_dom"/>
</dbReference>
<dbReference type="InterPro" id="IPR036179">
    <property type="entry name" value="Ig-like_dom_sf"/>
</dbReference>
<dbReference type="SUPFAM" id="SSF56112">
    <property type="entry name" value="Protein kinase-like (PK-like)"/>
    <property type="match status" value="1"/>
</dbReference>
<feature type="domain" description="Fibronectin type-III" evidence="16">
    <location>
        <begin position="109"/>
        <end position="202"/>
    </location>
</feature>
<feature type="domain" description="Fibronectin type-III" evidence="16">
    <location>
        <begin position="2265"/>
        <end position="2360"/>
    </location>
</feature>
<feature type="region of interest" description="Disordered" evidence="13">
    <location>
        <begin position="2639"/>
        <end position="2662"/>
    </location>
</feature>
<dbReference type="FunFam" id="2.60.40.10:FF:000160">
    <property type="entry name" value="Titin a"/>
    <property type="match status" value="1"/>
</dbReference>
<feature type="compositionally biased region" description="Basic and acidic residues" evidence="13">
    <location>
        <begin position="1964"/>
        <end position="1987"/>
    </location>
</feature>
<evidence type="ECO:0000256" key="7">
    <source>
        <dbReference type="ARBA" id="ARBA00022840"/>
    </source>
</evidence>
<dbReference type="FunFam" id="2.60.40.10:FF:000051">
    <property type="entry name" value="Uncharacterized protein, isoform J"/>
    <property type="match status" value="7"/>
</dbReference>
<keyword evidence="4" id="KW-0963">Cytoplasm</keyword>
<feature type="domain" description="Ig-like" evidence="15">
    <location>
        <begin position="1775"/>
        <end position="1864"/>
    </location>
</feature>
<evidence type="ECO:0000256" key="2">
    <source>
        <dbReference type="ARBA" id="ARBA00004355"/>
    </source>
</evidence>
<dbReference type="PRINTS" id="PR00014">
    <property type="entry name" value="FNTYPEIII"/>
</dbReference>
<dbReference type="GO" id="GO:0051239">
    <property type="term" value="P:regulation of multicellular organismal process"/>
    <property type="evidence" value="ECO:0007669"/>
    <property type="project" value="UniProtKB-ARBA"/>
</dbReference>
<dbReference type="FunFam" id="2.60.40.10:FF:000147">
    <property type="entry name" value="Myosin light chain kinase"/>
    <property type="match status" value="1"/>
</dbReference>
<feature type="domain" description="Ig-like" evidence="15">
    <location>
        <begin position="603"/>
        <end position="692"/>
    </location>
</feature>
<dbReference type="InterPro" id="IPR007110">
    <property type="entry name" value="Ig-like_dom"/>
</dbReference>
<sequence length="5369" mass="597323">MIFRCVLSAVKPRIVRDNLQPVVVKVNQQVLLDVDIIGEPPPTVTWTFKGKEVETGRELTITNVDYNTKFALFRAKRGHTGKYTVTAKNSQGEDTADVEITVLGKPSRPEGPLEVSEVTANGCKLKWKKPEDDGGAPIEYYEIEKLDPFTGQWVPCGKSSTPEAEVTGLQEGKKYKFRVKAVNKEGESEPLENEELILAKNPYDPPEKPERPDLVNWDKDFVDLKWKKPKDGGAPITGYIIEARDRDDRASGWQKCLSTPGNHLEGRVTDVVPGHEYEFRVIAVNKAGPSEPSDASKSVVCKPRFLKPRIDRRNLDKKVIRSGQMLRVEIDIEGEPAPKVTWELDGQPLRPRERLTIENEDYHSTFVLLRAQRSDTGKFTITASNDSGTDTAELDLTVVGKPGKPKGPLEVSDVTAKGCNLKWEKPEDDGGEPIDHYVVERMDMDTGRWVPVCTSKLPEAEVDGLNEGKEYQFRVKAVNPEGESEPLETVLGTVAKNPYDVPDAPGAPDIVDWDKHRVDLKWKAPKRDGGAPITGYIIEKKDQYSTKWQKAVDIPGTKCEGRVPDLTEGLKYKFRVRAVNKAGPSEPSDESKSILVKARYAAPYIDRTNLRDITIHAGAPFKFDVKITGEPPPTKTWFMNKARLDSRDNLTIDVEDYRTKLSVFMATRKDTGSYVIKAENDSGKDEAEVQVTVLDKPSKPEGPLKISDVHKEGCTLKWNEPLDDGGLPIEGYVVEKFDTDTGRWMPAGRCSKPTMQVDNLIPGHEYKFRVKAVNPEGESEPLEGDHSIIAKNPFDAPGEPGRPEPTDWDKDFCDLKWKAPDSDGGAPITGYVIEKRRRAPANGSRPPRPRVSTSLSRMMTLPLSGPDCTGRVPNLEEGQTYEFRVRAVNEAGPGEPSQPSRSITAKPRKLAPKIDRRNVRDLTVREGEPIMFDIKVKGEPAPDVTWAKDGRPIKQSAHNRVENEPYRTKYTNDTPKRGDSGVYTIQATNQHGRDEATIEITVVSKPSAPEGPLEVSDVHKDGCKLKWKPPLDDGGEPIEGYVVEKYDPDVGIWIPIGNSVRPEMEVSDLTPGHEYHFRVKAVNKEGESEPLETLAPIVAKDPFTVPEKPGAPEAVDWSTSHVELTWKAPAHDGGTPITGYIIEKKDKYGCMWEKACELDGPECTGSVHGLIEGVQYQFRVTAVNKAGQSEPSEPSKPITAKARFLAPKIDRRNLRDITISAGSMVKFDVDVSGEPAPTTKWFKEGFELKPTKQLNIDDKEYNTKFVLRNAKRGDSGEYTITAQNSSGKDTVTVTVTVTDKPGKPEGPLKVRMTIERRRRLRNGIWTPAGRADQPEIELNNLTPGKEYKFRVKAVNAEGESEPLVGEETVVAKNPYDEPDAPKNLKATDWDKDHVDLKWEPPLNDGGSPITGYLVEKKDKYGNWEKALEVPADQLKATVPGLTEGEKYDFRVKAINAAGPGSPSNNTGPITAKPRNLAPKIDRTNLIQVKVRAGQNFSYDVNVAGEPPPEKRWTLARKTVSPSDRIRITPSDYNIKLQVRNAHRSDSGTYTLTAENENGKDTADVEVIVLDKPGPPNGPLQVSDVHAEGCKLKWRPPSDDGGLPIQKYIVEKMDEATGRWVRAGETDGPQTELEVDGLVPGKHYKFRVKAVNKEGTSDPLTTPHSIEAKNPFDEPGKPGTPEITDYDRDFVDLKWKPPESDGGSPIQEYIVQRRDKLNPKWDDVMRVPGDKPQAHVPNLIEGNVYEFRVVAVNRAGPGAPSDATAPHTARAKNLAPRIDRAAMTELKLRAGQTIEFDVPVTGEPPATKKWTFQSSPLDASDRVKITPEDYLIKLRVFDVKRADSGDYTLTAENRNGRDTNTVRVNVMDVPSPPQGPLRHSDVTKSGCTLSWKVPKDDGGSDITHYSVEKMDADTFRWVPIGDSPRCHMKVDHLIENHDYKFRVYAVNRMGQSLPLTGTDTVTAKDPFKKPDRPGKPTATDWDRDHVDLEWPAPKQDGGSPITKYIIEKKPKYGMWEKAAEVPGDKTRGTVPDLSEGEQYQFRVIAVNQAGPSEPGEPSDTVTCKPRFVKPSFNKSALEDLVVRAGTRIQYNIPFEGSPKPKVQWQVSGKVLEPSERVDLQTFSGHTTLDIPFSLRSDSGPYRLTLSNELGSDSAQATVTVLDKPSPPQGPLKVSDVNKDGCKLAWREPEDDGGSPITHYLVEKMDTSRGTWTEVCQSSNLSADVMGLVHRKEYMFRVKAVNNIGESEPLKTDRSIIAKNECDEPDAPGRPIVTDWDSDFVELEWTKPRHDGGAPITGYIIQKKAKGSPIWQNAARVPADKTKGVAPDLTEGQEYEFRIIAVNKAGQSEPSEPSDLVMARPRRLAPKIKTPMTELRIKAGQILHIDIDYVGEPDPTVEWLVNGHPLQLSERTTMTAINHHTVVHSVNAQRGESGNYLLRLTNDSGSDEGVMEVIVLDKPSPPEGPLEYDEVTSSTVSLSWKPPKDDGGSPITAYIVEKRDLTHGGGWVPALQYVDPKNTHATVPRLLEGTEYEFRVRAQNLQGVSEPLTTDKPVVAKNSFGVPGMPGRPEAVDADKDFIKIRWQPPRSNGGSRITGYDVERREHMTGRWTKISRNPAPGNDYRDDTVREGKLYEYRVTAINAAGPGSPSDPSHTITARPMKEPPKLNLDGILGRKIRVRAGEPIDIRIPMSGAPQPTVEWTRDGRKVSHGGRVEMDTTPEYTTFHIPRSTRDDAGKYTVTATNAYGSDKGDLEVIVVDKPGPPRGPLSYDQVTGTSVTMTWLPPSDNGGSDITGYQVEMADYGMDNYRPVPGYIPSPTFTVKGLTEGKRYMFRIRAENMYGLSEPLSGKEVTAKNPFEAPGAPSAPKIVSYSPTGVNLTWNPPEDNGGNPVSGYIVERRDRGGQWIKCNNYPVPNTSFNVGHLSEGTRYEFRVIAVNDAGPGKPSRAVRVGHLRTHDLTQVTLSWRAPNDGGAKIRGYFIQKQPKGSKDWIPCNDTLHPLNSFTVPGLTEGDEYSFRIIAVNEVGESEPGKPSPLIKVEEQPNKPHIDITGIRDITVRAGQDFSIHVPFTGFPQPVATWTRDDAPIEDDSRVHRQLSDDSASFVMKNAQRGDTGPYKVHLKNPSGFDTAVCNVKVLDRPSPPSDLRADEFGGESLTLLWKPPKDDGGANITNYIVEKRERGARDWTKVSSYVSGTALRVKNLTVGRDYDFRVSAENQYGISDPCPTSEPVKARHPFDVPGAPGAPRGLDTSEDSITLTWLRPRHDGGSIITGYVLEKRIPGESWSKASHGTIQDLQYRVINLTEGQEYEFRVAAKNAAGQGPWSNPSDPIKAQAPPSAPKITSDLAIRDMTVMAGEPFTITVPFTASPRPRPSWTVGGEEVVQDERIKFETSDTTTIFHNKRAKRSDQGSYTIRLSNSEGYDTATCRVQVVDKPTAPQGPLDISDITPENCSLSWRPPADDGGSPITNYVVEKLDVSSDIWMKACSFVRGCSYEVMGLEPNHKYLFRVRAENQYGLSEPLDSDEPITAKFPFTVPDPPGRPKVLDCTSSSAKLMWERPNSDGGSKIQGYKLEMRDVTDEMWRDCNDYLARDTVHQVNALLEGHEYEFRVKAKNAAGFSKPSPPSQRVKVKSRFGVPGPPGTPQVAKVTRSYVDLKWEPPAFDGGSRITGYLVEKRELGSAFWVKCNDYNIPSCEFSAINLKEGGDYEFRVYALNAAGRSEPAQGLGPVRVQDVVGGTKPEFVKSLMNTGAGLMKPMTLTCQATGTPPPTARWLKNGREVNTELGRVSCESSPDGTFRLVFSEVWSSDDGEYACVASNAIGQATTTCRVRIGSPPKIDKMPNDLYLPEGDNTKIKIYFSGDQPMNVSLKHDGREVQEDKHIKYTVFDDYLIIFIREIQKTDAGDYTLRVSNDSGDVSASFNIYITGLPGAPQGPLQVTEITKHTCTLTWRPPSYDGGVKVTHYVVERRDITHSQWVIVSTTCKDTSFIVQGLTENQEYLFRVMAVNENGMGPPLEGLNPVKARSPYDPPSPPGEPSVKEVGGDFVNLSWERPEKDGGARIQGYWIEKREVGSTAWQKVNQVLCTTTQINIANLVEDRQYEFRVFAVNEAGTSEPSSASTSVKIRDPHAATPPQIVQPLKNVMALENKSANFQCKITGTPKPTITWYKGSREIFNSSKYYTDREGDTYYLEVRDVYGEDADDYSCRAHNAAGHKSTRATLTIKTAPKINVPPRFRDTAFFDKGENIVIKIPFTGNPKPRCTWSKEGETIEKGSHYDLQTTDRHAILTIRDVDRADNGPYRLVAENELGMDSCIIKVQIADHPEPPRYVMAEKPTHNTCIVSWKPPAWDGGSNVTNYIIEKREHPMTSWIRCGNTRLADSLQRNDMLMLWFTTHEAQGLTSGKTYSFRVIAENIYGRSDPSVESSAITTQETAKKKGDVKKYEVDENGKRIRGKSDQKVDNYDQFVFDIYSKYVPQPVDIKHDSVYDHYEILEEIGTGAFGVVHRCRERKSGHIFAAKFIPISHPMEKELIKKEIDIMNQLHHPKLINLHDAFEEDDEMVLIFEFLSGGELFERITAEGYTMSEAEVINYMRQICEAVKHMHEKNIIHLDVKPENIMCQTSKSTKVKLIDFGLATKLNPNELVKISTGTAEFAAPEIVEREPVGFYTDMWAVGVLGYVLLSGLSPFAGENDIDTLKNVRSCDWDFDEEAFNNVSEEGKDFIRRLLIKAKEKRMTAHECLEHPWLKGDHSHLTSPIANSRYTRLRDRMRARYDTWDQFLVPIGHISNYSSLRKLQMERYRMHEVTFDRLQAAPRFVIRPTSAFAYEGQSVRFTCRVISLAPPTVTWYRDNMELRQSVKYMRRYAGDDYTFIINRVKLSDRGEYMIRAESHYGFREEPVFLNVQAMPQAAPKPAETQQPVRRRQQLFSYRRVWEQEADSGPLFTFHLRPRVMQMHQTCKLLCCLSGKPTPTIKWYKGSKELSKYEYTMTHSDGVITMEIVNCQPEDSGKYRCVASNHLGSDETYCVVIVEDRRYLPTVPHQQPITNGHDYAASHSYSASHKTDTSSYKSDFKSSTKQSASSFQSSTAKSTAAASSAISSSRTETSSGSGETTKRPLKAYGTGTSGGSQSRSRSATKELEIPPDDSLMHAPVFEDKMPSELAVRDGEALALRCQVRGDPDPKTAWSKNGEPLSSSDVIDLKYRNGVASLVIAEVFPEDEGLYECRAYNSMGEVTTTCKVTVTPMESAPKKGASGEVPPRVVEHIQSKVVKDGDAVTLTCKLTGASKFDVVWLHNDKEIKPSKDFEYDSAGDLYSLKIAEIFPEDAGAYTCEAFNDAGESFSSCTLVVLGEWNLRECTRQLRMLGLNGKVKMVSRAGR</sequence>
<feature type="domain" description="Fibronectin type-III" evidence="16">
    <location>
        <begin position="1971"/>
        <end position="2065"/>
    </location>
</feature>
<dbReference type="FunFam" id="2.60.40.10:FF:000567">
    <property type="entry name" value="Uncharacterized protein, isoform G"/>
    <property type="match status" value="3"/>
</dbReference>
<dbReference type="Pfam" id="PF00041">
    <property type="entry name" value="fn3"/>
    <property type="match status" value="28"/>
</dbReference>
<feature type="domain" description="Fibronectin type-III" evidence="16">
    <location>
        <begin position="3928"/>
        <end position="4022"/>
    </location>
</feature>
<feature type="domain" description="Fibronectin type-III" evidence="16">
    <location>
        <begin position="2957"/>
        <end position="3039"/>
    </location>
</feature>
<dbReference type="FunFam" id="2.60.40.10:FF:000460">
    <property type="entry name" value="Bent, isoform J"/>
    <property type="match status" value="1"/>
</dbReference>
<keyword evidence="7 12" id="KW-0067">ATP-binding</keyword>
<feature type="domain" description="Fibronectin type-III" evidence="16">
    <location>
        <begin position="4320"/>
        <end position="4427"/>
    </location>
</feature>
<feature type="region of interest" description="Disordered" evidence="13">
    <location>
        <begin position="5072"/>
        <end position="5139"/>
    </location>
</feature>
<feature type="domain" description="Fibronectin type-III" evidence="16">
    <location>
        <begin position="2860"/>
        <end position="2956"/>
    </location>
</feature>
<dbReference type="GO" id="GO:0004672">
    <property type="term" value="F:protein kinase activity"/>
    <property type="evidence" value="ECO:0007669"/>
    <property type="project" value="InterPro"/>
</dbReference>
<feature type="domain" description="Fibronectin type-III" evidence="16">
    <location>
        <begin position="2459"/>
        <end position="2557"/>
    </location>
</feature>
<feature type="region of interest" description="Disordered" evidence="13">
    <location>
        <begin position="1653"/>
        <end position="1683"/>
    </location>
</feature>
<feature type="domain" description="Fibronectin type-III" evidence="16">
    <location>
        <begin position="2563"/>
        <end position="2657"/>
    </location>
</feature>
<dbReference type="EMBL" id="VIIS01001369">
    <property type="protein sequence ID" value="KAF0299367.1"/>
    <property type="molecule type" value="Genomic_DNA"/>
</dbReference>
<feature type="domain" description="Ig-like" evidence="15">
    <location>
        <begin position="2662"/>
        <end position="2753"/>
    </location>
</feature>
<comment type="caution">
    <text evidence="17">The sequence shown here is derived from an EMBL/GenBank/DDBJ whole genome shotgun (WGS) entry which is preliminary data.</text>
</comment>
<evidence type="ECO:0000256" key="13">
    <source>
        <dbReference type="SAM" id="MobiDB-lite"/>
    </source>
</evidence>
<feature type="domain" description="Fibronectin type-III" evidence="16">
    <location>
        <begin position="3434"/>
        <end position="3529"/>
    </location>
</feature>
<keyword evidence="5" id="KW-0677">Repeat</keyword>
<feature type="domain" description="Ig-like" evidence="15">
    <location>
        <begin position="3737"/>
        <end position="3827"/>
    </location>
</feature>
<dbReference type="Proteomes" id="UP000440578">
    <property type="component" value="Unassembled WGS sequence"/>
</dbReference>
<dbReference type="Gene3D" id="1.10.510.10">
    <property type="entry name" value="Transferase(Phosphotransferase) domain 1"/>
    <property type="match status" value="1"/>
</dbReference>
<dbReference type="InterPro" id="IPR011009">
    <property type="entry name" value="Kinase-like_dom_sf"/>
</dbReference>
<dbReference type="GO" id="GO:0003779">
    <property type="term" value="F:actin binding"/>
    <property type="evidence" value="ECO:0007669"/>
    <property type="project" value="UniProtKB-ARBA"/>
</dbReference>
<evidence type="ECO:0000256" key="8">
    <source>
        <dbReference type="ARBA" id="ARBA00023054"/>
    </source>
</evidence>
<feature type="domain" description="Fibronectin type-III" evidence="16">
    <location>
        <begin position="2760"/>
        <end position="2854"/>
    </location>
</feature>
<feature type="domain" description="Ig-like" evidence="15">
    <location>
        <begin position="4129"/>
        <end position="4217"/>
    </location>
</feature>
<dbReference type="CDD" id="cd00063">
    <property type="entry name" value="FN3"/>
    <property type="match status" value="29"/>
</dbReference>
<evidence type="ECO:0000256" key="1">
    <source>
        <dbReference type="ARBA" id="ARBA00004123"/>
    </source>
</evidence>
<evidence type="ECO:0000256" key="3">
    <source>
        <dbReference type="ARBA" id="ARBA00006692"/>
    </source>
</evidence>
<dbReference type="InterPro" id="IPR003598">
    <property type="entry name" value="Ig_sub2"/>
</dbReference>
<evidence type="ECO:0000259" key="16">
    <source>
        <dbReference type="PROSITE" id="PS50853"/>
    </source>
</evidence>
<feature type="domain" description="Ig-like" evidence="15">
    <location>
        <begin position="308"/>
        <end position="397"/>
    </location>
</feature>
<dbReference type="FunFam" id="2.60.40.10:FF:000553">
    <property type="entry name" value="Uncharacterized protein, isoform J"/>
    <property type="match status" value="1"/>
</dbReference>
<comment type="similarity">
    <text evidence="3">Belongs to the protein kinase superfamily. CAMK Ser/Thr protein kinase family.</text>
</comment>
<dbReference type="CDD" id="cd05748">
    <property type="entry name" value="Ig_Titin_like"/>
    <property type="match status" value="3"/>
</dbReference>
<comment type="subcellular location">
    <subcellularLocation>
        <location evidence="2">Cytoplasm</location>
        <location evidence="2">Myofibril</location>
        <location evidence="2">Sarcomere</location>
        <location evidence="2">I band</location>
    </subcellularLocation>
    <subcellularLocation>
        <location evidence="1">Nucleus</location>
    </subcellularLocation>
</comment>
<accession>A0A6A4VTF1</accession>
<dbReference type="Gene3D" id="2.60.40.10">
    <property type="entry name" value="Immunoglobulins"/>
    <property type="match status" value="49"/>
</dbReference>
<feature type="domain" description="Ig-like" evidence="15">
    <location>
        <begin position="4934"/>
        <end position="5009"/>
    </location>
</feature>